<evidence type="ECO:0000313" key="3">
    <source>
        <dbReference type="Proteomes" id="UP000012371"/>
    </source>
</evidence>
<feature type="transmembrane region" description="Helical" evidence="1">
    <location>
        <begin position="307"/>
        <end position="325"/>
    </location>
</feature>
<dbReference type="OrthoDB" id="127712at2"/>
<feature type="transmembrane region" description="Helical" evidence="1">
    <location>
        <begin position="228"/>
        <end position="246"/>
    </location>
</feature>
<protein>
    <submittedName>
        <fullName evidence="2">Lipoprotein</fullName>
    </submittedName>
</protein>
<feature type="transmembrane region" description="Helical" evidence="1">
    <location>
        <begin position="13"/>
        <end position="38"/>
    </location>
</feature>
<keyword evidence="1" id="KW-0812">Transmembrane</keyword>
<comment type="caution">
    <text evidence="2">The sequence shown here is derived from an EMBL/GenBank/DDBJ whole genome shotgun (WGS) entry which is preliminary data.</text>
</comment>
<feature type="transmembrane region" description="Helical" evidence="1">
    <location>
        <begin position="201"/>
        <end position="222"/>
    </location>
</feature>
<gene>
    <name evidence="2" type="ORF">LEP1GSC203_2869</name>
</gene>
<dbReference type="AlphaFoldDB" id="N1VTI6"/>
<keyword evidence="1" id="KW-1133">Transmembrane helix</keyword>
<sequence length="343" mass="40785">MNLVLSKVSRFDIGFIFGITLLACTMSGLTVIWPLLFIPMLTVHSWLFGYEHLWSTYTRLLFHTDDRKRYAALIWVVPPIVFFVLFSIGKTWGLKGIYLTYFIGQFFHTVRQSWGITQAYRRQAGGMSWDSERLSEWTLWSIPIWGFLHRCAERPNEFLFQEFWLPPVPKFFVHLVGIATITLWLYWAYTRFTAFRRKELAFGHSLFMISHFIVFYLGYIWIEELCSGWLLVNVWHNVQYIAYVWFYNQKRFVFGIDTKAKVLSWLSQRGLRNTILYFIFTIALALPMYYLLPEIGFTLDGFFQNQLVPMAVVLAMSFTFHHYIVDGVIWKHRHLPNIPHFTP</sequence>
<dbReference type="RefSeq" id="WP_002972812.1">
    <property type="nucleotide sequence ID" value="NZ_AOGW02000006.1"/>
</dbReference>
<dbReference type="PROSITE" id="PS51257">
    <property type="entry name" value="PROKAR_LIPOPROTEIN"/>
    <property type="match status" value="1"/>
</dbReference>
<reference evidence="2" key="1">
    <citation type="submission" date="2013-03" db="EMBL/GenBank/DDBJ databases">
        <authorList>
            <person name="Harkins D.M."/>
            <person name="Durkin A.S."/>
            <person name="Brinkac L.M."/>
            <person name="Haft D.H."/>
            <person name="Selengut J.D."/>
            <person name="Sanka R."/>
            <person name="DePew J."/>
            <person name="Purushe J."/>
            <person name="Hartskeerl R.A."/>
            <person name="Ahmed A."/>
            <person name="van der Linden H."/>
            <person name="Goris M.G.A."/>
            <person name="Vinetz J.M."/>
            <person name="Sutton G.G."/>
            <person name="Nierman W.C."/>
            <person name="Fouts D.E."/>
        </authorList>
    </citation>
    <scope>NUCLEOTIDE SEQUENCE [LARGE SCALE GENOMIC DNA]</scope>
    <source>
        <strain evidence="2">LT 11-33</strain>
    </source>
</reference>
<organism evidence="2 3">
    <name type="scientific">Leptospira terpstrae serovar Hualin str. LT 11-33 = ATCC 700639</name>
    <dbReference type="NCBI Taxonomy" id="1257025"/>
    <lineage>
        <taxon>Bacteria</taxon>
        <taxon>Pseudomonadati</taxon>
        <taxon>Spirochaetota</taxon>
        <taxon>Spirochaetia</taxon>
        <taxon>Leptospirales</taxon>
        <taxon>Leptospiraceae</taxon>
        <taxon>Leptospira</taxon>
    </lineage>
</organism>
<keyword evidence="2" id="KW-0449">Lipoprotein</keyword>
<evidence type="ECO:0000313" key="2">
    <source>
        <dbReference type="EMBL" id="EMY63049.1"/>
    </source>
</evidence>
<dbReference type="Proteomes" id="UP000012371">
    <property type="component" value="Unassembled WGS sequence"/>
</dbReference>
<feature type="transmembrane region" description="Helical" evidence="1">
    <location>
        <begin position="70"/>
        <end position="89"/>
    </location>
</feature>
<dbReference type="STRING" id="1257025.LEP1GSC203_2869"/>
<feature type="transmembrane region" description="Helical" evidence="1">
    <location>
        <begin position="274"/>
        <end position="292"/>
    </location>
</feature>
<keyword evidence="3" id="KW-1185">Reference proteome</keyword>
<feature type="transmembrane region" description="Helical" evidence="1">
    <location>
        <begin position="171"/>
        <end position="189"/>
    </location>
</feature>
<name>N1VTI6_9LEPT</name>
<proteinExistence type="predicted"/>
<keyword evidence="1" id="KW-0472">Membrane</keyword>
<evidence type="ECO:0000256" key="1">
    <source>
        <dbReference type="SAM" id="Phobius"/>
    </source>
</evidence>
<accession>N1VTI6</accession>
<dbReference type="EMBL" id="AOGW02000006">
    <property type="protein sequence ID" value="EMY63049.1"/>
    <property type="molecule type" value="Genomic_DNA"/>
</dbReference>